<name>A0AAD3Y0K3_NEPGR</name>
<dbReference type="Gene3D" id="1.10.510.10">
    <property type="entry name" value="Transferase(Phosphotransferase) domain 1"/>
    <property type="match status" value="1"/>
</dbReference>
<feature type="repeat" description="WD" evidence="3">
    <location>
        <begin position="814"/>
        <end position="856"/>
    </location>
</feature>
<keyword evidence="1 3" id="KW-0853">WD repeat</keyword>
<dbReference type="PANTHER" id="PTHR44218">
    <property type="entry name" value="PROTEIN SPA1-RELATED 2"/>
    <property type="match status" value="1"/>
</dbReference>
<dbReference type="EMBL" id="BSYO01000025">
    <property type="protein sequence ID" value="GMH22666.1"/>
    <property type="molecule type" value="Genomic_DNA"/>
</dbReference>
<sequence>MDEGDAENVTDASNVLFKSENCNVLESQETIIPKEGSCPRSSIQEFMDLLDGKNVCGNDEHFTNTLERPCTSSDKAAEGRVEELTLASYSAVLGSTSGSGMFDSVENQLWHLNQLTGRPEAGSSRGDTARTSGVSGENRQPSFGFLIGHTSDREHNAVTGKSTCSESVTNIFSPGTTRTKIISKAGFPGYFVKNTLKGKGVLFRGPTSAAPGVESLGGVVMKGINATAVSSDARLNIGAKRTILLNSDPDCGAGLEPCSSVDSLREPEPCTSVDSLREWLKSGHNELHKVSNLAIFRQILELVNLSHSKGKILLDLRPSYFKISPLEEVKYCGRVSSEVEKPESLVLEGKLTEQNLKRTREQGLLPSYIMCAKQQNIGDNEKFFMKKPRFESYNPLESTMAGLGASGYGIIEKSHSNVDPKSEINSSISDSLDTSKRHLFSVADQLEDKWYRSPEELVMKGCTFSSNVYSLGVLLFELLSSFDSENAHATAMSDLRHRILPPKFLSGNPKEAGFCIWLLHPEPSFRPTTRDILQSEVINGFEEFCRNDMPSSIHEDESEILLHFLMSMKEQKQKHASKLEEDIRCIENDSKEVEKRHLMKKSLILPCSHKETLIERGKMFLHIGDVLCNPDSNRSDLMQLRNVDRLESAYFSVRSNIQLLEDDAPTRPDCNLLKNRENWFPVHKDEEKQNSFDRLGAYFDGLCKYACYSKLEVCGYLRNGDFTNFANVICSLSFDRDEDYFAAAGVSKKIKIFDFHALCNYSVDVHYPATEISNKSKISCVCWNSYIQNYLASTDYDGVVKLWDANTGQGFYEYREHEKRAWSVDFSRLDPTKLASGSDDCSVKLWSVNEKNTLHTIKNIANVCCVQFSSHSSNLLAFGSADYKIYCYDLRNANLPWCILSGHKKAVSHVKFLDSETLVSASTDSSLKIWDLCKSSSLGLSTNACSSTLRGHTNEKNFVGLSVFDGFISCGSETNEVYTYHKSIPMPITSHKFGSIDPISGKEIDDDNGQFVSTNLPLKLILESIILEYLGTQGHDLQI</sequence>
<evidence type="ECO:0000256" key="5">
    <source>
        <dbReference type="SAM" id="MobiDB-lite"/>
    </source>
</evidence>
<feature type="repeat" description="WD" evidence="3">
    <location>
        <begin position="900"/>
        <end position="932"/>
    </location>
</feature>
<evidence type="ECO:0000256" key="4">
    <source>
        <dbReference type="SAM" id="Coils"/>
    </source>
</evidence>
<comment type="caution">
    <text evidence="6">The sequence shown here is derived from an EMBL/GenBank/DDBJ whole genome shotgun (WGS) entry which is preliminary data.</text>
</comment>
<dbReference type="PROSITE" id="PS50082">
    <property type="entry name" value="WD_REPEATS_2"/>
    <property type="match status" value="3"/>
</dbReference>
<reference evidence="6" key="1">
    <citation type="submission" date="2023-05" db="EMBL/GenBank/DDBJ databases">
        <title>Nepenthes gracilis genome sequencing.</title>
        <authorList>
            <person name="Fukushima K."/>
        </authorList>
    </citation>
    <scope>NUCLEOTIDE SEQUENCE</scope>
    <source>
        <strain evidence="6">SING2019-196</strain>
    </source>
</reference>
<dbReference type="InterPro" id="IPR019775">
    <property type="entry name" value="WD40_repeat_CS"/>
</dbReference>
<dbReference type="PROSITE" id="PS00678">
    <property type="entry name" value="WD_REPEATS_1"/>
    <property type="match status" value="2"/>
</dbReference>
<keyword evidence="4" id="KW-0175">Coiled coil</keyword>
<dbReference type="AlphaFoldDB" id="A0AAD3Y0K3"/>
<protein>
    <submittedName>
        <fullName evidence="6">Uncharacterized protein</fullName>
    </submittedName>
</protein>
<evidence type="ECO:0000313" key="7">
    <source>
        <dbReference type="Proteomes" id="UP001279734"/>
    </source>
</evidence>
<feature type="region of interest" description="Disordered" evidence="5">
    <location>
        <begin position="117"/>
        <end position="136"/>
    </location>
</feature>
<keyword evidence="7" id="KW-1185">Reference proteome</keyword>
<dbReference type="InterPro" id="IPR044630">
    <property type="entry name" value="SPA1/2/3/4"/>
</dbReference>
<evidence type="ECO:0000256" key="1">
    <source>
        <dbReference type="ARBA" id="ARBA00022574"/>
    </source>
</evidence>
<proteinExistence type="predicted"/>
<feature type="repeat" description="WD" evidence="3">
    <location>
        <begin position="771"/>
        <end position="813"/>
    </location>
</feature>
<dbReference type="PRINTS" id="PR00320">
    <property type="entry name" value="GPROTEINBRPT"/>
</dbReference>
<feature type="coiled-coil region" evidence="4">
    <location>
        <begin position="569"/>
        <end position="596"/>
    </location>
</feature>
<dbReference type="InterPro" id="IPR011009">
    <property type="entry name" value="Kinase-like_dom_sf"/>
</dbReference>
<accession>A0AAD3Y0K3</accession>
<gene>
    <name evidence="6" type="ORF">Nepgr_024509</name>
</gene>
<dbReference type="InterPro" id="IPR036322">
    <property type="entry name" value="WD40_repeat_dom_sf"/>
</dbReference>
<dbReference type="GO" id="GO:0009640">
    <property type="term" value="P:photomorphogenesis"/>
    <property type="evidence" value="ECO:0007669"/>
    <property type="project" value="InterPro"/>
</dbReference>
<dbReference type="Pfam" id="PF00400">
    <property type="entry name" value="WD40"/>
    <property type="match status" value="3"/>
</dbReference>
<evidence type="ECO:0000256" key="3">
    <source>
        <dbReference type="PROSITE-ProRule" id="PRU00221"/>
    </source>
</evidence>
<dbReference type="PROSITE" id="PS50294">
    <property type="entry name" value="WD_REPEATS_REGION"/>
    <property type="match status" value="1"/>
</dbReference>
<dbReference type="SUPFAM" id="SSF56112">
    <property type="entry name" value="Protein kinase-like (PK-like)"/>
    <property type="match status" value="1"/>
</dbReference>
<evidence type="ECO:0000256" key="2">
    <source>
        <dbReference type="ARBA" id="ARBA00022737"/>
    </source>
</evidence>
<dbReference type="Proteomes" id="UP001279734">
    <property type="component" value="Unassembled WGS sequence"/>
</dbReference>
<dbReference type="Gene3D" id="2.130.10.10">
    <property type="entry name" value="YVTN repeat-like/Quinoprotein amine dehydrogenase"/>
    <property type="match status" value="1"/>
</dbReference>
<organism evidence="6 7">
    <name type="scientific">Nepenthes gracilis</name>
    <name type="common">Slender pitcher plant</name>
    <dbReference type="NCBI Taxonomy" id="150966"/>
    <lineage>
        <taxon>Eukaryota</taxon>
        <taxon>Viridiplantae</taxon>
        <taxon>Streptophyta</taxon>
        <taxon>Embryophyta</taxon>
        <taxon>Tracheophyta</taxon>
        <taxon>Spermatophyta</taxon>
        <taxon>Magnoliopsida</taxon>
        <taxon>eudicotyledons</taxon>
        <taxon>Gunneridae</taxon>
        <taxon>Pentapetalae</taxon>
        <taxon>Caryophyllales</taxon>
        <taxon>Nepenthaceae</taxon>
        <taxon>Nepenthes</taxon>
    </lineage>
</organism>
<dbReference type="InterPro" id="IPR001680">
    <property type="entry name" value="WD40_rpt"/>
</dbReference>
<dbReference type="InterPro" id="IPR015943">
    <property type="entry name" value="WD40/YVTN_repeat-like_dom_sf"/>
</dbReference>
<evidence type="ECO:0000313" key="6">
    <source>
        <dbReference type="EMBL" id="GMH22666.1"/>
    </source>
</evidence>
<dbReference type="InterPro" id="IPR020472">
    <property type="entry name" value="WD40_PAC1"/>
</dbReference>
<dbReference type="SMART" id="SM00320">
    <property type="entry name" value="WD40"/>
    <property type="match status" value="6"/>
</dbReference>
<feature type="compositionally biased region" description="Polar residues" evidence="5">
    <location>
        <begin position="125"/>
        <end position="136"/>
    </location>
</feature>
<dbReference type="SUPFAM" id="SSF50978">
    <property type="entry name" value="WD40 repeat-like"/>
    <property type="match status" value="1"/>
</dbReference>
<keyword evidence="2" id="KW-0677">Repeat</keyword>
<dbReference type="PANTHER" id="PTHR44218:SF6">
    <property type="entry name" value="PROTEIN SUPPRESSOR OF PHYA-105 1"/>
    <property type="match status" value="1"/>
</dbReference>